<keyword evidence="8" id="KW-0028">Amino-acid biosynthesis</keyword>
<dbReference type="Gene3D" id="3.40.1160.10">
    <property type="entry name" value="Acetylglutamate kinase-like"/>
    <property type="match status" value="2"/>
</dbReference>
<dbReference type="InterPro" id="IPR018042">
    <property type="entry name" value="Aspartate_kinase_CS"/>
</dbReference>
<evidence type="ECO:0000256" key="19">
    <source>
        <dbReference type="ARBA" id="ARBA00023167"/>
    </source>
</evidence>
<evidence type="ECO:0000256" key="17">
    <source>
        <dbReference type="ARBA" id="ARBA00023027"/>
    </source>
</evidence>
<evidence type="ECO:0000256" key="10">
    <source>
        <dbReference type="ARBA" id="ARBA00022697"/>
    </source>
</evidence>
<keyword evidence="13" id="KW-0418">Kinase</keyword>
<keyword evidence="17" id="KW-0520">NAD</keyword>
<comment type="catalytic activity">
    <reaction evidence="23">
        <text>L-homoserine + NADP(+) = L-aspartate 4-semialdehyde + NADPH + H(+)</text>
        <dbReference type="Rhea" id="RHEA:15761"/>
        <dbReference type="ChEBI" id="CHEBI:15378"/>
        <dbReference type="ChEBI" id="CHEBI:57476"/>
        <dbReference type="ChEBI" id="CHEBI:57783"/>
        <dbReference type="ChEBI" id="CHEBI:58349"/>
        <dbReference type="ChEBI" id="CHEBI:537519"/>
        <dbReference type="EC" id="1.1.1.3"/>
    </reaction>
    <physiologicalReaction direction="right-to-left" evidence="23">
        <dbReference type="Rhea" id="RHEA:15763"/>
    </physiologicalReaction>
</comment>
<evidence type="ECO:0000256" key="3">
    <source>
        <dbReference type="ARBA" id="ARBA00005056"/>
    </source>
</evidence>
<dbReference type="InterPro" id="IPR005106">
    <property type="entry name" value="Asp/hSer_DH_NAD-bd"/>
</dbReference>
<comment type="catalytic activity">
    <reaction evidence="22">
        <text>L-aspartate + ATP = 4-phospho-L-aspartate + ADP</text>
        <dbReference type="Rhea" id="RHEA:23776"/>
        <dbReference type="ChEBI" id="CHEBI:29991"/>
        <dbReference type="ChEBI" id="CHEBI:30616"/>
        <dbReference type="ChEBI" id="CHEBI:57535"/>
        <dbReference type="ChEBI" id="CHEBI:456216"/>
        <dbReference type="EC" id="2.7.2.4"/>
    </reaction>
    <physiologicalReaction direction="left-to-right" evidence="22">
        <dbReference type="Rhea" id="RHEA:23777"/>
    </physiologicalReaction>
</comment>
<comment type="pathway">
    <text evidence="2">Amino-acid biosynthesis; L-methionine biosynthesis via de novo pathway; L-homoserine from L-aspartate: step 1/3.</text>
</comment>
<evidence type="ECO:0000256" key="23">
    <source>
        <dbReference type="ARBA" id="ARBA00048841"/>
    </source>
</evidence>
<evidence type="ECO:0000259" key="28">
    <source>
        <dbReference type="Pfam" id="PF22468"/>
    </source>
</evidence>
<evidence type="ECO:0000256" key="16">
    <source>
        <dbReference type="ARBA" id="ARBA00023002"/>
    </source>
</evidence>
<comment type="cofactor">
    <cofactor evidence="1">
        <name>a metal cation</name>
        <dbReference type="ChEBI" id="CHEBI:25213"/>
    </cofactor>
</comment>
<comment type="pathway">
    <text evidence="5">Amino-acid biosynthesis; L-threonine biosynthesis; L-threonine from L-aspartate: step 1/5.</text>
</comment>
<evidence type="ECO:0000256" key="24">
    <source>
        <dbReference type="SAM" id="MobiDB-lite"/>
    </source>
</evidence>
<comment type="caution">
    <text evidence="29">The sequence shown here is derived from an EMBL/GenBank/DDBJ whole genome shotgun (WGS) entry which is preliminary data.</text>
</comment>
<evidence type="ECO:0000259" key="27">
    <source>
        <dbReference type="Pfam" id="PF03447"/>
    </source>
</evidence>
<dbReference type="Gene3D" id="3.30.2130.10">
    <property type="entry name" value="VC0802-like"/>
    <property type="match status" value="1"/>
</dbReference>
<evidence type="ECO:0000259" key="26">
    <source>
        <dbReference type="Pfam" id="PF00742"/>
    </source>
</evidence>
<feature type="domain" description="Homoserine dehydrogenase catalytic" evidence="26">
    <location>
        <begin position="780"/>
        <end position="978"/>
    </location>
</feature>
<dbReference type="CDD" id="cd04921">
    <property type="entry name" value="ACT_AKi-HSDH-ThrA-like_1"/>
    <property type="match status" value="1"/>
</dbReference>
<keyword evidence="30" id="KW-1185">Reference proteome</keyword>
<evidence type="ECO:0000256" key="9">
    <source>
        <dbReference type="ARBA" id="ARBA00022679"/>
    </source>
</evidence>
<dbReference type="Gene3D" id="3.30.360.10">
    <property type="entry name" value="Dihydrodipicolinate Reductase, domain 2"/>
    <property type="match status" value="1"/>
</dbReference>
<dbReference type="InterPro" id="IPR054352">
    <property type="entry name" value="ACT_Aspartokinase"/>
</dbReference>
<dbReference type="SUPFAM" id="SSF53633">
    <property type="entry name" value="Carbamate kinase-like"/>
    <property type="match status" value="2"/>
</dbReference>
<keyword evidence="20" id="KW-0511">Multifunctional enzyme</keyword>
<evidence type="ECO:0000256" key="7">
    <source>
        <dbReference type="ARBA" id="ARBA00010046"/>
    </source>
</evidence>
<evidence type="ECO:0000256" key="4">
    <source>
        <dbReference type="ARBA" id="ARBA00005062"/>
    </source>
</evidence>
<dbReference type="InterPro" id="IPR036291">
    <property type="entry name" value="NAD(P)-bd_dom_sf"/>
</dbReference>
<organism evidence="29 30">
    <name type="scientific">Tetraparma gracilis</name>
    <dbReference type="NCBI Taxonomy" id="2962635"/>
    <lineage>
        <taxon>Eukaryota</taxon>
        <taxon>Sar</taxon>
        <taxon>Stramenopiles</taxon>
        <taxon>Ochrophyta</taxon>
        <taxon>Bolidophyceae</taxon>
        <taxon>Parmales</taxon>
        <taxon>Triparmaceae</taxon>
        <taxon>Tetraparma</taxon>
    </lineage>
</organism>
<proteinExistence type="inferred from homology"/>
<dbReference type="InterPro" id="IPR045865">
    <property type="entry name" value="ACT-like_dom_sf"/>
</dbReference>
<dbReference type="Pfam" id="PF22468">
    <property type="entry name" value="ACT_9"/>
    <property type="match status" value="2"/>
</dbReference>
<keyword evidence="16" id="KW-0560">Oxidoreductase</keyword>
<dbReference type="EMBL" id="BRYB01002092">
    <property type="protein sequence ID" value="GMI39515.1"/>
    <property type="molecule type" value="Genomic_DNA"/>
</dbReference>
<dbReference type="InterPro" id="IPR001342">
    <property type="entry name" value="HDH_cat"/>
</dbReference>
<sequence length="1033" mass="109792">MSTPSTSFTPASRRSLESWTVSKFGGTSVASASLMQSCGRIILDNQGAGNQEPSQPGQAPPQPPGRHVAVVSAMGSVKGGVKVTDLLLGCVAFAAERDWGGVEAALENIRAKHLGCIRELGLLEGEGGEAGERGEGLEVPTFDAPAELDAQVDAPAELDAGTPRTPPPPPPPAHQAPGTYQAPLSPGVPSAFPSSPSAPLSSLGPELVAALNSDLQDLKDVLKTVSLMKWKPAKISELVSGYGELWSSRIMTAMMRSMDRSGATEYVHLDARKVIIVEEDEDDDKEFTIRWDLTEARMQQFLDGKKGVYANLRAKGRDPATTGVCVVATGYVASNTQGVTSTLKRDGSDYSAAILGKVLAAESVTIWTDVDGVLSADPRRVPNSLVLPEVSYNEAMELAYFGAKVIHPKTMQPAILASPPIPIYIRNTFNPSFRGTRIFTSSNTHATRDRCVCGFASIDRMAVLNVEGSGLVGVKGVSRRMFGALEERGINVVLIAQASSEHSITLALSEDSAVVAQKILTDVFAKELASHHLEDISVISPCSIIAAVGDGMSSTTGVAGRFFCALGDAKINVICISQGCSERNISCVVMSDEATRALRAVHSTFRLSETAIRVGVITDADSDSCVGTSLLKLLETQRGKMRINFDIDVQVVCVQDTRKILSMRNGGSITASAWKTVDGSVDDLSLKTPGSAEKLESLTSEALLRDECAHTLIFDCTADAGVAKSHPKWLAQGIHVVTANNTALSGEKALRDEIAAAELSQGAVDPGRYLREVCIGGSLPIIRTLTDLINGGDRLSKIDGIFSVSFSFIMTRISPANGDEPILLSAAVQEAIAAGMMETDPTSDLSNEYTARCLMVLAKELDMSQWDVERIMGASQNLVDPSQGELGLQAADAKMQKLCAAAKANGKVLRHVSSIDLRTSSISISFEEVPPSHIFATTPAGCETVRFYTKTYDTHPLIVMGQAEGLDNTASALLAEMLNLMQSKVGSKKLSRTNSNVQSSSSNNVRRVSSRSSLLLTPPRSKKQPASYGAAFF</sequence>
<evidence type="ECO:0000256" key="12">
    <source>
        <dbReference type="ARBA" id="ARBA00022741"/>
    </source>
</evidence>
<evidence type="ECO:0000256" key="5">
    <source>
        <dbReference type="ARBA" id="ARBA00005139"/>
    </source>
</evidence>
<evidence type="ECO:0000256" key="15">
    <source>
        <dbReference type="ARBA" id="ARBA00022857"/>
    </source>
</evidence>
<dbReference type="NCBIfam" id="TIGR00657">
    <property type="entry name" value="asp_kinases"/>
    <property type="match status" value="1"/>
</dbReference>
<evidence type="ECO:0000256" key="14">
    <source>
        <dbReference type="ARBA" id="ARBA00022840"/>
    </source>
</evidence>
<dbReference type="PROSITE" id="PS00324">
    <property type="entry name" value="ASPARTOKINASE"/>
    <property type="match status" value="1"/>
</dbReference>
<evidence type="ECO:0000256" key="1">
    <source>
        <dbReference type="ARBA" id="ARBA00001920"/>
    </source>
</evidence>
<evidence type="ECO:0000256" key="8">
    <source>
        <dbReference type="ARBA" id="ARBA00022605"/>
    </source>
</evidence>
<dbReference type="SUPFAM" id="SSF55021">
    <property type="entry name" value="ACT-like"/>
    <property type="match status" value="2"/>
</dbReference>
<feature type="compositionally biased region" description="Low complexity" evidence="24">
    <location>
        <begin position="992"/>
        <end position="1016"/>
    </location>
</feature>
<evidence type="ECO:0000256" key="2">
    <source>
        <dbReference type="ARBA" id="ARBA00004986"/>
    </source>
</evidence>
<comment type="pathway">
    <text evidence="4">Amino-acid biosynthesis; L-methionine biosynthesis via de novo pathway; L-homoserine from L-aspartate: step 3/3.</text>
</comment>
<keyword evidence="12" id="KW-0547">Nucleotide-binding</keyword>
<dbReference type="InterPro" id="IPR001341">
    <property type="entry name" value="Asp_kinase"/>
</dbReference>
<keyword evidence="11" id="KW-0479">Metal-binding</keyword>
<accession>A0ABQ6N433</accession>
<evidence type="ECO:0000256" key="6">
    <source>
        <dbReference type="ARBA" id="ARBA00007952"/>
    </source>
</evidence>
<feature type="domain" description="Aspartokinase ACT" evidence="28">
    <location>
        <begin position="545"/>
        <end position="605"/>
    </location>
</feature>
<feature type="region of interest" description="Disordered" evidence="24">
    <location>
        <begin position="157"/>
        <end position="199"/>
    </location>
</feature>
<evidence type="ECO:0000313" key="29">
    <source>
        <dbReference type="EMBL" id="GMI39515.1"/>
    </source>
</evidence>
<comment type="function">
    <text evidence="21">Bifunctional aspartate kinase and homoserine dehydrogenase that catalyzes the first and the third steps toward the synthesis of lysine, methionine and threonine from aspartate.</text>
</comment>
<evidence type="ECO:0000256" key="13">
    <source>
        <dbReference type="ARBA" id="ARBA00022777"/>
    </source>
</evidence>
<evidence type="ECO:0008006" key="31">
    <source>
        <dbReference type="Google" id="ProtNLM"/>
    </source>
</evidence>
<name>A0ABQ6N433_9STRA</name>
<keyword evidence="10" id="KW-0791">Threonine biosynthesis</keyword>
<evidence type="ECO:0000313" key="30">
    <source>
        <dbReference type="Proteomes" id="UP001165060"/>
    </source>
</evidence>
<dbReference type="InterPro" id="IPR001048">
    <property type="entry name" value="Asp/Glu/Uridylate_kinase"/>
</dbReference>
<dbReference type="PANTHER" id="PTHR43070">
    <property type="match status" value="1"/>
</dbReference>
<dbReference type="Pfam" id="PF00696">
    <property type="entry name" value="AA_kinase"/>
    <property type="match status" value="1"/>
</dbReference>
<dbReference type="SUPFAM" id="SSF55347">
    <property type="entry name" value="Glyceraldehyde-3-phosphate dehydrogenase-like, C-terminal domain"/>
    <property type="match status" value="1"/>
</dbReference>
<dbReference type="Pfam" id="PF00742">
    <property type="entry name" value="Homoserine_dh"/>
    <property type="match status" value="1"/>
</dbReference>
<comment type="pathway">
    <text evidence="3">Amino-acid biosynthesis; L-threonine biosynthesis; L-threonine from L-aspartate: step 3/5.</text>
</comment>
<comment type="similarity">
    <text evidence="6">In the C-terminal section; belongs to the homoserine dehydrogenase family.</text>
</comment>
<evidence type="ECO:0000256" key="18">
    <source>
        <dbReference type="ARBA" id="ARBA00023053"/>
    </source>
</evidence>
<protein>
    <recommendedName>
        <fullName evidence="31">Homoserine dehydrogenase</fullName>
    </recommendedName>
</protein>
<comment type="similarity">
    <text evidence="7">In the N-terminal section; belongs to the aspartokinase family.</text>
</comment>
<feature type="domain" description="Aspartokinase ACT" evidence="28">
    <location>
        <begin position="465"/>
        <end position="524"/>
    </location>
</feature>
<evidence type="ECO:0000259" key="25">
    <source>
        <dbReference type="Pfam" id="PF00696"/>
    </source>
</evidence>
<evidence type="ECO:0000256" key="20">
    <source>
        <dbReference type="ARBA" id="ARBA00023268"/>
    </source>
</evidence>
<dbReference type="SUPFAM" id="SSF51735">
    <property type="entry name" value="NAD(P)-binding Rossmann-fold domains"/>
    <property type="match status" value="1"/>
</dbReference>
<feature type="domain" description="Aspartate/homoserine dehydrogenase NAD-binding" evidence="27">
    <location>
        <begin position="626"/>
        <end position="760"/>
    </location>
</feature>
<gene>
    <name evidence="29" type="ORF">TeGR_g11281</name>
</gene>
<keyword evidence="19" id="KW-0486">Methionine biosynthesis</keyword>
<reference evidence="29 30" key="1">
    <citation type="journal article" date="2023" name="Commun. Biol.">
        <title>Genome analysis of Parmales, the sister group of diatoms, reveals the evolutionary specialization of diatoms from phago-mixotrophs to photoautotrophs.</title>
        <authorList>
            <person name="Ban H."/>
            <person name="Sato S."/>
            <person name="Yoshikawa S."/>
            <person name="Yamada K."/>
            <person name="Nakamura Y."/>
            <person name="Ichinomiya M."/>
            <person name="Sato N."/>
            <person name="Blanc-Mathieu R."/>
            <person name="Endo H."/>
            <person name="Kuwata A."/>
            <person name="Ogata H."/>
        </authorList>
    </citation>
    <scope>NUCLEOTIDE SEQUENCE [LARGE SCALE GENOMIC DNA]</scope>
</reference>
<feature type="domain" description="Aspartate/glutamate/uridylate kinase" evidence="25">
    <location>
        <begin position="237"/>
        <end position="427"/>
    </location>
</feature>
<dbReference type="PANTHER" id="PTHR43070:SF5">
    <property type="entry name" value="HOMOSERINE DEHYDROGENASE"/>
    <property type="match status" value="1"/>
</dbReference>
<feature type="compositionally biased region" description="Low complexity" evidence="24">
    <location>
        <begin position="185"/>
        <end position="199"/>
    </location>
</feature>
<feature type="region of interest" description="Disordered" evidence="24">
    <location>
        <begin position="989"/>
        <end position="1033"/>
    </location>
</feature>
<dbReference type="InterPro" id="IPR011147">
    <property type="entry name" value="Bifunc_Aspkin/hSer_DH"/>
</dbReference>
<dbReference type="Pfam" id="PF03447">
    <property type="entry name" value="NAD_binding_3"/>
    <property type="match status" value="1"/>
</dbReference>
<feature type="region of interest" description="Disordered" evidence="24">
    <location>
        <begin position="45"/>
        <end position="67"/>
    </location>
</feature>
<dbReference type="InterPro" id="IPR036393">
    <property type="entry name" value="AceGlu_kinase-like_sf"/>
</dbReference>
<dbReference type="Proteomes" id="UP001165060">
    <property type="component" value="Unassembled WGS sequence"/>
</dbReference>
<keyword evidence="14" id="KW-0067">ATP-binding</keyword>
<feature type="compositionally biased region" description="Pro residues" evidence="24">
    <location>
        <begin position="164"/>
        <end position="174"/>
    </location>
</feature>
<keyword evidence="15" id="KW-0521">NADP</keyword>
<evidence type="ECO:0000256" key="22">
    <source>
        <dbReference type="ARBA" id="ARBA00048561"/>
    </source>
</evidence>
<evidence type="ECO:0000256" key="11">
    <source>
        <dbReference type="ARBA" id="ARBA00022723"/>
    </source>
</evidence>
<evidence type="ECO:0000256" key="21">
    <source>
        <dbReference type="ARBA" id="ARBA00044938"/>
    </source>
</evidence>
<keyword evidence="18" id="KW-0915">Sodium</keyword>
<dbReference type="Gene3D" id="3.40.50.720">
    <property type="entry name" value="NAD(P)-binding Rossmann-like Domain"/>
    <property type="match status" value="1"/>
</dbReference>
<keyword evidence="9" id="KW-0808">Transferase</keyword>